<evidence type="ECO:0000313" key="2">
    <source>
        <dbReference type="Proteomes" id="UP000232222"/>
    </source>
</evidence>
<dbReference type="AlphaFoldDB" id="A0A2K8NVQ7"/>
<dbReference type="Gene3D" id="3.30.429.10">
    <property type="entry name" value="Macrophage Migration Inhibitory Factor"/>
    <property type="match status" value="1"/>
</dbReference>
<protein>
    <submittedName>
        <fullName evidence="1">Uncharacterized protein</fullName>
    </submittedName>
</protein>
<dbReference type="EMBL" id="CP024962">
    <property type="protein sequence ID" value="ATZ16713.1"/>
    <property type="molecule type" value="Genomic_DNA"/>
</dbReference>
<keyword evidence="2" id="KW-1185">Reference proteome</keyword>
<dbReference type="KEGG" id="efr:EFREU_v1c06930"/>
<reference evidence="1 2" key="1">
    <citation type="submission" date="2017-11" db="EMBL/GenBank/DDBJ databases">
        <title>Genome sequence of Entomoplasma freundtii BARC 318 (ATCC 51999).</title>
        <authorList>
            <person name="Lo W.-S."/>
            <person name="Gasparich G.E."/>
            <person name="Kuo C.-H."/>
        </authorList>
    </citation>
    <scope>NUCLEOTIDE SEQUENCE [LARGE SCALE GENOMIC DNA]</scope>
    <source>
        <strain evidence="1 2">BARC 318</strain>
    </source>
</reference>
<dbReference type="InterPro" id="IPR015017">
    <property type="entry name" value="DUF1904"/>
</dbReference>
<dbReference type="RefSeq" id="WP_100609790.1">
    <property type="nucleotide sequence ID" value="NZ_CP024962.1"/>
</dbReference>
<dbReference type="InterPro" id="IPR014347">
    <property type="entry name" value="Tautomerase/MIF_sf"/>
</dbReference>
<name>A0A2K8NVQ7_9MOLU</name>
<accession>A0A2K8NVQ7</accession>
<evidence type="ECO:0000313" key="1">
    <source>
        <dbReference type="EMBL" id="ATZ16713.1"/>
    </source>
</evidence>
<sequence>MPIITFHGIPTQAVEKYYSQVDELATLIGANVANIFFVIDEKKVLNTETSAFITVEWMKRETKEQILVDDLGTFFQPYVSKTAIFFTDINGKFYLNGQKIG</sequence>
<dbReference type="SUPFAM" id="SSF55331">
    <property type="entry name" value="Tautomerase/MIF"/>
    <property type="match status" value="1"/>
</dbReference>
<dbReference type="Pfam" id="PF08921">
    <property type="entry name" value="DUF1904"/>
    <property type="match status" value="1"/>
</dbReference>
<gene>
    <name evidence="1" type="ORF">EFREU_v1c06930</name>
</gene>
<organism evidence="1 2">
    <name type="scientific">Entomoplasma freundtii</name>
    <dbReference type="NCBI Taxonomy" id="74700"/>
    <lineage>
        <taxon>Bacteria</taxon>
        <taxon>Bacillati</taxon>
        <taxon>Mycoplasmatota</taxon>
        <taxon>Mollicutes</taxon>
        <taxon>Entomoplasmatales</taxon>
        <taxon>Entomoplasmataceae</taxon>
        <taxon>Entomoplasma</taxon>
    </lineage>
</organism>
<dbReference type="Proteomes" id="UP000232222">
    <property type="component" value="Chromosome"/>
</dbReference>
<dbReference type="OrthoDB" id="389471at2"/>
<proteinExistence type="predicted"/>